<evidence type="ECO:0000259" key="3">
    <source>
        <dbReference type="PROSITE" id="PS51352"/>
    </source>
</evidence>
<proteinExistence type="predicted"/>
<dbReference type="Pfam" id="PF00578">
    <property type="entry name" value="AhpC-TSA"/>
    <property type="match status" value="1"/>
</dbReference>
<dbReference type="PANTHER" id="PTHR42852:SF17">
    <property type="entry name" value="THIOREDOXIN-LIKE PROTEIN HI_1115"/>
    <property type="match status" value="1"/>
</dbReference>
<feature type="chain" id="PRO_5011010728" evidence="2">
    <location>
        <begin position="21"/>
        <end position="196"/>
    </location>
</feature>
<dbReference type="CDD" id="cd02966">
    <property type="entry name" value="TlpA_like_family"/>
    <property type="match status" value="1"/>
</dbReference>
<dbReference type="InterPro" id="IPR050553">
    <property type="entry name" value="Thioredoxin_ResA/DsbE_sf"/>
</dbReference>
<dbReference type="InterPro" id="IPR000866">
    <property type="entry name" value="AhpC/TSA"/>
</dbReference>
<dbReference type="Proteomes" id="UP000193307">
    <property type="component" value="Unassembled WGS sequence"/>
</dbReference>
<dbReference type="Gene3D" id="3.40.30.10">
    <property type="entry name" value="Glutaredoxin"/>
    <property type="match status" value="1"/>
</dbReference>
<dbReference type="AlphaFoldDB" id="A0A1Y5TGU4"/>
<dbReference type="PROSITE" id="PS51352">
    <property type="entry name" value="THIOREDOXIN_2"/>
    <property type="match status" value="1"/>
</dbReference>
<feature type="domain" description="Thioredoxin" evidence="3">
    <location>
        <begin position="43"/>
        <end position="185"/>
    </location>
</feature>
<dbReference type="SUPFAM" id="SSF52833">
    <property type="entry name" value="Thioredoxin-like"/>
    <property type="match status" value="1"/>
</dbReference>
<accession>A0A1Y5TGU4</accession>
<dbReference type="PROSITE" id="PS00194">
    <property type="entry name" value="THIOREDOXIN_1"/>
    <property type="match status" value="1"/>
</dbReference>
<evidence type="ECO:0000256" key="2">
    <source>
        <dbReference type="SAM" id="SignalP"/>
    </source>
</evidence>
<dbReference type="RefSeq" id="WP_085850407.1">
    <property type="nucleotide sequence ID" value="NZ_FNZV01000013.1"/>
</dbReference>
<protein>
    <submittedName>
        <fullName evidence="4">Thiol:disulfide interchange protein TlpA</fullName>
    </submittedName>
</protein>
<dbReference type="GO" id="GO:0015036">
    <property type="term" value="F:disulfide oxidoreductase activity"/>
    <property type="evidence" value="ECO:0007669"/>
    <property type="project" value="UniProtKB-ARBA"/>
</dbReference>
<keyword evidence="5" id="KW-1185">Reference proteome</keyword>
<dbReference type="InterPro" id="IPR017937">
    <property type="entry name" value="Thioredoxin_CS"/>
</dbReference>
<reference evidence="4 5" key="1">
    <citation type="submission" date="2017-03" db="EMBL/GenBank/DDBJ databases">
        <authorList>
            <person name="Afonso C.L."/>
            <person name="Miller P.J."/>
            <person name="Scott M.A."/>
            <person name="Spackman E."/>
            <person name="Goraichik I."/>
            <person name="Dimitrov K.M."/>
            <person name="Suarez D.L."/>
            <person name="Swayne D.E."/>
        </authorList>
    </citation>
    <scope>NUCLEOTIDE SEQUENCE [LARGE SCALE GENOMIC DNA]</scope>
    <source>
        <strain evidence="4 5">CECT 7971</strain>
    </source>
</reference>
<evidence type="ECO:0000313" key="5">
    <source>
        <dbReference type="Proteomes" id="UP000193307"/>
    </source>
</evidence>
<sequence length="196" mass="21654">MLNKLIVALLYTALSFTAIAAHGLDLSELETLREGSLRKLVFHTEPKPVSQIPFTTPDGTEFQLSDFKGQYVLLNFWATWCVPCRKEMPDLNGLSKTFSGKGLQVVTVASGHNPLPAIKKFYQENTLDALPMFLDLKGVFSRDMDVLFLPITVLLSPEGIEIARLKGDAEWNSPEANIFFNALVEGLPDAALIKGD</sequence>
<evidence type="ECO:0000256" key="1">
    <source>
        <dbReference type="ARBA" id="ARBA00023284"/>
    </source>
</evidence>
<keyword evidence="1" id="KW-0676">Redox-active center</keyword>
<evidence type="ECO:0000313" key="4">
    <source>
        <dbReference type="EMBL" id="SLN63717.1"/>
    </source>
</evidence>
<dbReference type="InterPro" id="IPR013766">
    <property type="entry name" value="Thioredoxin_domain"/>
</dbReference>
<dbReference type="GO" id="GO:0016209">
    <property type="term" value="F:antioxidant activity"/>
    <property type="evidence" value="ECO:0007669"/>
    <property type="project" value="InterPro"/>
</dbReference>
<dbReference type="EMBL" id="FWFW01000013">
    <property type="protein sequence ID" value="SLN63717.1"/>
    <property type="molecule type" value="Genomic_DNA"/>
</dbReference>
<feature type="signal peptide" evidence="2">
    <location>
        <begin position="1"/>
        <end position="20"/>
    </location>
</feature>
<dbReference type="OrthoDB" id="9799347at2"/>
<keyword evidence="2" id="KW-0732">Signal</keyword>
<dbReference type="PANTHER" id="PTHR42852">
    <property type="entry name" value="THIOL:DISULFIDE INTERCHANGE PROTEIN DSBE"/>
    <property type="match status" value="1"/>
</dbReference>
<gene>
    <name evidence="4" type="primary">tlpA</name>
    <name evidence="4" type="ORF">PAM7971_03319</name>
</gene>
<name>A0A1Y5TGU4_9RHOB</name>
<dbReference type="InterPro" id="IPR036249">
    <property type="entry name" value="Thioredoxin-like_sf"/>
</dbReference>
<organism evidence="4 5">
    <name type="scientific">Pacificibacter marinus</name>
    <dbReference type="NCBI Taxonomy" id="658057"/>
    <lineage>
        <taxon>Bacteria</taxon>
        <taxon>Pseudomonadati</taxon>
        <taxon>Pseudomonadota</taxon>
        <taxon>Alphaproteobacteria</taxon>
        <taxon>Rhodobacterales</taxon>
        <taxon>Roseobacteraceae</taxon>
        <taxon>Pacificibacter</taxon>
    </lineage>
</organism>
<dbReference type="STRING" id="658057.SAMN04488032_11383"/>